<protein>
    <submittedName>
        <fullName evidence="3">Alpha/beta-hydrolase</fullName>
    </submittedName>
</protein>
<accession>A0A1X2GSF6</accession>
<dbReference type="GO" id="GO:0016787">
    <property type="term" value="F:hydrolase activity"/>
    <property type="evidence" value="ECO:0007669"/>
    <property type="project" value="UniProtKB-KW"/>
</dbReference>
<dbReference type="EMBL" id="MCGT01000004">
    <property type="protein sequence ID" value="ORX60359.1"/>
    <property type="molecule type" value="Genomic_DNA"/>
</dbReference>
<name>A0A1X2GSF6_9FUNG</name>
<evidence type="ECO:0000259" key="2">
    <source>
        <dbReference type="Pfam" id="PF07859"/>
    </source>
</evidence>
<dbReference type="SUPFAM" id="SSF53474">
    <property type="entry name" value="alpha/beta-Hydrolases"/>
    <property type="match status" value="1"/>
</dbReference>
<dbReference type="InterPro" id="IPR050300">
    <property type="entry name" value="GDXG_lipolytic_enzyme"/>
</dbReference>
<gene>
    <name evidence="3" type="ORF">DM01DRAFT_1300100</name>
</gene>
<dbReference type="Gene3D" id="3.40.50.1820">
    <property type="entry name" value="alpha/beta hydrolase"/>
    <property type="match status" value="1"/>
</dbReference>
<evidence type="ECO:0000313" key="3">
    <source>
        <dbReference type="EMBL" id="ORX60359.1"/>
    </source>
</evidence>
<keyword evidence="1 3" id="KW-0378">Hydrolase</keyword>
<dbReference type="AlphaFoldDB" id="A0A1X2GSF6"/>
<evidence type="ECO:0000313" key="4">
    <source>
        <dbReference type="Proteomes" id="UP000242146"/>
    </source>
</evidence>
<feature type="domain" description="Alpha/beta hydrolase fold-3" evidence="2">
    <location>
        <begin position="87"/>
        <end position="308"/>
    </location>
</feature>
<dbReference type="PANTHER" id="PTHR48081:SF8">
    <property type="entry name" value="ALPHA_BETA HYDROLASE FOLD-3 DOMAIN-CONTAINING PROTEIN-RELATED"/>
    <property type="match status" value="1"/>
</dbReference>
<dbReference type="Pfam" id="PF07859">
    <property type="entry name" value="Abhydrolase_3"/>
    <property type="match status" value="1"/>
</dbReference>
<dbReference type="PANTHER" id="PTHR48081">
    <property type="entry name" value="AB HYDROLASE SUPERFAMILY PROTEIN C4A8.06C"/>
    <property type="match status" value="1"/>
</dbReference>
<organism evidence="3 4">
    <name type="scientific">Hesseltinella vesiculosa</name>
    <dbReference type="NCBI Taxonomy" id="101127"/>
    <lineage>
        <taxon>Eukaryota</taxon>
        <taxon>Fungi</taxon>
        <taxon>Fungi incertae sedis</taxon>
        <taxon>Mucoromycota</taxon>
        <taxon>Mucoromycotina</taxon>
        <taxon>Mucoromycetes</taxon>
        <taxon>Mucorales</taxon>
        <taxon>Cunninghamellaceae</taxon>
        <taxon>Hesseltinella</taxon>
    </lineage>
</organism>
<dbReference type="InterPro" id="IPR029058">
    <property type="entry name" value="AB_hydrolase_fold"/>
</dbReference>
<evidence type="ECO:0000256" key="1">
    <source>
        <dbReference type="ARBA" id="ARBA00022801"/>
    </source>
</evidence>
<sequence length="368" mass="41377">MNFTRQQIKKNTPAGMTQAIVRQLLISPPSIARLALHDLTTPANKLKKHIKYIKSPQWNGALIGEDMRKETEADALERLKSADLVVFEVHGGGFRIGHCTMFMEAFYSWIQTLKKNHGLDCVIFSVEYTLAPKAAYPTPVRECERAYHHLVSDLGVSPNKIIASGDSCGGILILEMLCRVYAPGLLNRADAKRTNFDIPLPLGALLTSPVVSVNQTSESWKKYTGSDLVNHKLFELIIKEYIQLRVNKLDDMPMLNLFNTLTEQGGLGQIIQGAGLLVYVGEKEVFRDDILEFCDLVKKNSQVKVNVCKAKYPHDWYVIREIVRAQDIPMLKKCDEVTAKWMNHALKLRVLETSSEKLDGLSPTPSKL</sequence>
<dbReference type="OrthoDB" id="408631at2759"/>
<dbReference type="STRING" id="101127.A0A1X2GSF6"/>
<reference evidence="3 4" key="1">
    <citation type="submission" date="2016-07" db="EMBL/GenBank/DDBJ databases">
        <title>Pervasive Adenine N6-methylation of Active Genes in Fungi.</title>
        <authorList>
            <consortium name="DOE Joint Genome Institute"/>
            <person name="Mondo S.J."/>
            <person name="Dannebaum R.O."/>
            <person name="Kuo R.C."/>
            <person name="Labutti K."/>
            <person name="Haridas S."/>
            <person name="Kuo A."/>
            <person name="Salamov A."/>
            <person name="Ahrendt S.R."/>
            <person name="Lipzen A."/>
            <person name="Sullivan W."/>
            <person name="Andreopoulos W.B."/>
            <person name="Clum A."/>
            <person name="Lindquist E."/>
            <person name="Daum C."/>
            <person name="Ramamoorthy G.K."/>
            <person name="Gryganskyi A."/>
            <person name="Culley D."/>
            <person name="Magnuson J.K."/>
            <person name="James T.Y."/>
            <person name="O'Malley M.A."/>
            <person name="Stajich J.E."/>
            <person name="Spatafora J.W."/>
            <person name="Visel A."/>
            <person name="Grigoriev I.V."/>
        </authorList>
    </citation>
    <scope>NUCLEOTIDE SEQUENCE [LARGE SCALE GENOMIC DNA]</scope>
    <source>
        <strain evidence="3 4">NRRL 3301</strain>
    </source>
</reference>
<keyword evidence="4" id="KW-1185">Reference proteome</keyword>
<dbReference type="InterPro" id="IPR013094">
    <property type="entry name" value="AB_hydrolase_3"/>
</dbReference>
<dbReference type="Proteomes" id="UP000242146">
    <property type="component" value="Unassembled WGS sequence"/>
</dbReference>
<comment type="caution">
    <text evidence="3">The sequence shown here is derived from an EMBL/GenBank/DDBJ whole genome shotgun (WGS) entry which is preliminary data.</text>
</comment>
<proteinExistence type="predicted"/>